<keyword evidence="8" id="KW-1185">Reference proteome</keyword>
<evidence type="ECO:0000313" key="7">
    <source>
        <dbReference type="EMBL" id="QQO08554.1"/>
    </source>
</evidence>
<evidence type="ECO:0000256" key="3">
    <source>
        <dbReference type="ARBA" id="ARBA00022857"/>
    </source>
</evidence>
<keyword evidence="6" id="KW-0547">Nucleotide-binding</keyword>
<feature type="binding site" evidence="6">
    <location>
        <position position="165"/>
    </location>
    <ligand>
        <name>NAD(+)</name>
        <dbReference type="ChEBI" id="CHEBI:57540"/>
    </ligand>
</feature>
<comment type="function">
    <text evidence="6">Involved in the regulation of the intracellular balance of NAD and NADP, and is a key enzyme in the biosynthesis of NADP. Catalyzes specifically the phosphorylation on 2'-hydroxyl of the adenosine moiety of NAD to yield NADP.</text>
</comment>
<keyword evidence="1 6" id="KW-0808">Transferase</keyword>
<organism evidence="7 8">
    <name type="scientific">Breznakiella homolactica</name>
    <dbReference type="NCBI Taxonomy" id="2798577"/>
    <lineage>
        <taxon>Bacteria</taxon>
        <taxon>Pseudomonadati</taxon>
        <taxon>Spirochaetota</taxon>
        <taxon>Spirochaetia</taxon>
        <taxon>Spirochaetales</taxon>
        <taxon>Breznakiellaceae</taxon>
        <taxon>Breznakiella</taxon>
    </lineage>
</organism>
<keyword evidence="3 6" id="KW-0521">NADP</keyword>
<dbReference type="InterPro" id="IPR002504">
    <property type="entry name" value="NADK"/>
</dbReference>
<name>A0A7T8B8F8_9SPIR</name>
<feature type="binding site" evidence="6">
    <location>
        <position position="148"/>
    </location>
    <ligand>
        <name>NAD(+)</name>
        <dbReference type="ChEBI" id="CHEBI:57540"/>
    </ligand>
</feature>
<dbReference type="RefSeq" id="WP_215625860.1">
    <property type="nucleotide sequence ID" value="NZ_CP067089.2"/>
</dbReference>
<evidence type="ECO:0000256" key="6">
    <source>
        <dbReference type="HAMAP-Rule" id="MF_00361"/>
    </source>
</evidence>
<dbReference type="GO" id="GO:0019674">
    <property type="term" value="P:NAD+ metabolic process"/>
    <property type="evidence" value="ECO:0007669"/>
    <property type="project" value="InterPro"/>
</dbReference>
<feature type="binding site" evidence="6">
    <location>
        <begin position="137"/>
        <end position="138"/>
    </location>
    <ligand>
        <name>NAD(+)</name>
        <dbReference type="ChEBI" id="CHEBI:57540"/>
    </ligand>
</feature>
<sequence length="284" mass="30632">MQGKLRRILLIVNLHKEHALRLCREICAVLEKMEIEAVPFTFDGKPGAIPPGPFDLAFSLGGDGTVLYAARAMAPLGVPILPINLGTLGFIAAVHPEEWNSVFEHLLRGSVPLSQRLMLEAWVERDGKSVATASCLNDVVVSSSGIAKIIRLHVKGEKIRLGNYRSDGLIAATPTGSTAYSVAAGGPIVDPEMEAVIISPICPFSLSNRPMVVPADEAIIVEVEAEQRSEVLLTMDGQIVEPLEPGDTVRISRAPFKAQLIASDREVFYRVLHSKLNWSGGPDA</sequence>
<comment type="similarity">
    <text evidence="6">Belongs to the NAD kinase family.</text>
</comment>
<dbReference type="InterPro" id="IPR017438">
    <property type="entry name" value="ATP-NAD_kinase_N"/>
</dbReference>
<dbReference type="KEGG" id="bhc:JFL75_16695"/>
<dbReference type="GO" id="GO:0005524">
    <property type="term" value="F:ATP binding"/>
    <property type="evidence" value="ECO:0007669"/>
    <property type="project" value="UniProtKB-KW"/>
</dbReference>
<dbReference type="PANTHER" id="PTHR20275">
    <property type="entry name" value="NAD KINASE"/>
    <property type="match status" value="1"/>
</dbReference>
<dbReference type="SUPFAM" id="SSF111331">
    <property type="entry name" value="NAD kinase/diacylglycerol kinase-like"/>
    <property type="match status" value="1"/>
</dbReference>
<dbReference type="EMBL" id="CP067089">
    <property type="protein sequence ID" value="QQO08554.1"/>
    <property type="molecule type" value="Genomic_DNA"/>
</dbReference>
<dbReference type="AlphaFoldDB" id="A0A7T8B8F8"/>
<comment type="caution">
    <text evidence="6">Lacks conserved residue(s) required for the propagation of feature annotation.</text>
</comment>
<evidence type="ECO:0000256" key="4">
    <source>
        <dbReference type="ARBA" id="ARBA00023027"/>
    </source>
</evidence>
<keyword evidence="6" id="KW-0963">Cytoplasm</keyword>
<dbReference type="EC" id="2.7.1.23" evidence="6"/>
<dbReference type="Gene3D" id="3.40.50.10330">
    <property type="entry name" value="Probable inorganic polyphosphate/atp-NAD kinase, domain 1"/>
    <property type="match status" value="1"/>
</dbReference>
<protein>
    <recommendedName>
        <fullName evidence="6">NAD kinase</fullName>
        <ecNumber evidence="6">2.7.1.23</ecNumber>
    </recommendedName>
    <alternativeName>
        <fullName evidence="6">ATP-dependent NAD kinase</fullName>
    </alternativeName>
</protein>
<comment type="cofactor">
    <cofactor evidence="6">
        <name>a divalent metal cation</name>
        <dbReference type="ChEBI" id="CHEBI:60240"/>
    </cofactor>
</comment>
<reference evidence="7" key="1">
    <citation type="submission" date="2021-01" db="EMBL/GenBank/DDBJ databases">
        <title>Description of Breznakiella homolactica.</title>
        <authorList>
            <person name="Song Y."/>
            <person name="Brune A."/>
        </authorList>
    </citation>
    <scope>NUCLEOTIDE SEQUENCE</scope>
    <source>
        <strain evidence="7">RmG30</strain>
    </source>
</reference>
<feature type="binding site" evidence="6">
    <location>
        <begin position="63"/>
        <end position="64"/>
    </location>
    <ligand>
        <name>NAD(+)</name>
        <dbReference type="ChEBI" id="CHEBI:57540"/>
    </ligand>
</feature>
<accession>A0A7T8B8F8</accession>
<evidence type="ECO:0000313" key="8">
    <source>
        <dbReference type="Proteomes" id="UP000595917"/>
    </source>
</evidence>
<dbReference type="GO" id="GO:0006741">
    <property type="term" value="P:NADP+ biosynthetic process"/>
    <property type="evidence" value="ECO:0007669"/>
    <property type="project" value="UniProtKB-UniRule"/>
</dbReference>
<evidence type="ECO:0000256" key="2">
    <source>
        <dbReference type="ARBA" id="ARBA00022777"/>
    </source>
</evidence>
<dbReference type="InterPro" id="IPR016064">
    <property type="entry name" value="NAD/diacylglycerol_kinase_sf"/>
</dbReference>
<dbReference type="PANTHER" id="PTHR20275:SF0">
    <property type="entry name" value="NAD KINASE"/>
    <property type="match status" value="1"/>
</dbReference>
<evidence type="ECO:0000256" key="1">
    <source>
        <dbReference type="ARBA" id="ARBA00022679"/>
    </source>
</evidence>
<dbReference type="GO" id="GO:0051287">
    <property type="term" value="F:NAD binding"/>
    <property type="evidence" value="ECO:0007669"/>
    <property type="project" value="UniProtKB-ARBA"/>
</dbReference>
<dbReference type="GO" id="GO:0046872">
    <property type="term" value="F:metal ion binding"/>
    <property type="evidence" value="ECO:0007669"/>
    <property type="project" value="UniProtKB-UniRule"/>
</dbReference>
<dbReference type="GO" id="GO:0003951">
    <property type="term" value="F:NAD+ kinase activity"/>
    <property type="evidence" value="ECO:0007669"/>
    <property type="project" value="UniProtKB-UniRule"/>
</dbReference>
<proteinExistence type="inferred from homology"/>
<gene>
    <name evidence="6" type="primary">nadK</name>
    <name evidence="7" type="ORF">JFL75_16695</name>
</gene>
<dbReference type="GO" id="GO:0005737">
    <property type="term" value="C:cytoplasm"/>
    <property type="evidence" value="ECO:0007669"/>
    <property type="project" value="UniProtKB-SubCell"/>
</dbReference>
<feature type="binding site" evidence="6">
    <location>
        <position position="167"/>
    </location>
    <ligand>
        <name>NAD(+)</name>
        <dbReference type="ChEBI" id="CHEBI:57540"/>
    </ligand>
</feature>
<dbReference type="Pfam" id="PF20143">
    <property type="entry name" value="NAD_kinase_C"/>
    <property type="match status" value="1"/>
</dbReference>
<comment type="subcellular location">
    <subcellularLocation>
        <location evidence="6">Cytoplasm</location>
    </subcellularLocation>
</comment>
<keyword evidence="4 6" id="KW-0520">NAD</keyword>
<comment type="catalytic activity">
    <reaction evidence="5 6">
        <text>NAD(+) + ATP = ADP + NADP(+) + H(+)</text>
        <dbReference type="Rhea" id="RHEA:18629"/>
        <dbReference type="ChEBI" id="CHEBI:15378"/>
        <dbReference type="ChEBI" id="CHEBI:30616"/>
        <dbReference type="ChEBI" id="CHEBI:57540"/>
        <dbReference type="ChEBI" id="CHEBI:58349"/>
        <dbReference type="ChEBI" id="CHEBI:456216"/>
        <dbReference type="EC" id="2.7.1.23"/>
    </reaction>
</comment>
<feature type="active site" description="Proton acceptor" evidence="6">
    <location>
        <position position="63"/>
    </location>
</feature>
<dbReference type="Proteomes" id="UP000595917">
    <property type="component" value="Chromosome"/>
</dbReference>
<keyword evidence="6" id="KW-0067">ATP-binding</keyword>
<keyword evidence="2 6" id="KW-0418">Kinase</keyword>
<evidence type="ECO:0000256" key="5">
    <source>
        <dbReference type="ARBA" id="ARBA00047925"/>
    </source>
</evidence>
<dbReference type="Pfam" id="PF01513">
    <property type="entry name" value="NAD_kinase"/>
    <property type="match status" value="1"/>
</dbReference>
<dbReference type="InterPro" id="IPR017437">
    <property type="entry name" value="ATP-NAD_kinase_PpnK-typ_C"/>
</dbReference>
<feature type="binding site" evidence="6">
    <location>
        <position position="238"/>
    </location>
    <ligand>
        <name>NAD(+)</name>
        <dbReference type="ChEBI" id="CHEBI:57540"/>
    </ligand>
</feature>
<dbReference type="Gene3D" id="2.60.200.30">
    <property type="entry name" value="Probable inorganic polyphosphate/atp-NAD kinase, domain 2"/>
    <property type="match status" value="1"/>
</dbReference>
<dbReference type="HAMAP" id="MF_00361">
    <property type="entry name" value="NAD_kinase"/>
    <property type="match status" value="1"/>
</dbReference>